<dbReference type="PROSITE" id="PS50949">
    <property type="entry name" value="HTH_GNTR"/>
    <property type="match status" value="1"/>
</dbReference>
<keyword evidence="1" id="KW-0805">Transcription regulation</keyword>
<dbReference type="InterPro" id="IPR000524">
    <property type="entry name" value="Tscrpt_reg_HTH_GntR"/>
</dbReference>
<dbReference type="InterPro" id="IPR036390">
    <property type="entry name" value="WH_DNA-bd_sf"/>
</dbReference>
<sequence length="112" mass="12697">MQFDESQPIYLQVVLQIKKEIVTGQKKNGEKLKSGRELALEYHINPNTAARIYQTLEAEGVAFTKRGLGTFVTEDAAVNVSLRKELAADFIARFKKDMSEIGFTEEEMRTLI</sequence>
<gene>
    <name evidence="5" type="ORF">HMPREF9623_00458</name>
</gene>
<dbReference type="GO" id="GO:0003677">
    <property type="term" value="F:DNA binding"/>
    <property type="evidence" value="ECO:0007669"/>
    <property type="project" value="UniProtKB-KW"/>
</dbReference>
<evidence type="ECO:0000256" key="1">
    <source>
        <dbReference type="ARBA" id="ARBA00023015"/>
    </source>
</evidence>
<evidence type="ECO:0000256" key="2">
    <source>
        <dbReference type="ARBA" id="ARBA00023125"/>
    </source>
</evidence>
<comment type="caution">
    <text evidence="5">The sequence shown here is derived from an EMBL/GenBank/DDBJ whole genome shotgun (WGS) entry which is preliminary data.</text>
</comment>
<dbReference type="AlphaFoldDB" id="A0AA37DGV4"/>
<dbReference type="Proteomes" id="UP000018466">
    <property type="component" value="Unassembled WGS sequence"/>
</dbReference>
<dbReference type="PANTHER" id="PTHR38445:SF6">
    <property type="entry name" value="GNTR-FAMILY TRANSCRIPTIONAL REGULATOR"/>
    <property type="match status" value="1"/>
</dbReference>
<evidence type="ECO:0000313" key="6">
    <source>
        <dbReference type="Proteomes" id="UP000018466"/>
    </source>
</evidence>
<name>A0AA37DGV4_9FIRM</name>
<evidence type="ECO:0000259" key="4">
    <source>
        <dbReference type="PROSITE" id="PS50949"/>
    </source>
</evidence>
<dbReference type="Gene3D" id="1.10.10.10">
    <property type="entry name" value="Winged helix-like DNA-binding domain superfamily/Winged helix DNA-binding domain"/>
    <property type="match status" value="1"/>
</dbReference>
<evidence type="ECO:0000256" key="3">
    <source>
        <dbReference type="ARBA" id="ARBA00023163"/>
    </source>
</evidence>
<dbReference type="PANTHER" id="PTHR38445">
    <property type="entry name" value="HTH-TYPE TRANSCRIPTIONAL REPRESSOR YTRA"/>
    <property type="match status" value="1"/>
</dbReference>
<reference evidence="5 6" key="1">
    <citation type="submission" date="2011-10" db="EMBL/GenBank/DDBJ databases">
        <title>The Genome Sequence of Lachnospiraceae bacterium ACC2.</title>
        <authorList>
            <consortium name="The Broad Institute Genome Sequencing Platform"/>
            <person name="Earl A."/>
            <person name="Ward D."/>
            <person name="Feldgarden M."/>
            <person name="Gevers D."/>
            <person name="Sizova M."/>
            <person name="Hazen A."/>
            <person name="Epstein S."/>
            <person name="Young S.K."/>
            <person name="Zeng Q."/>
            <person name="Gargeya S."/>
            <person name="Fitzgerald M."/>
            <person name="Haas B."/>
            <person name="Abouelleil A."/>
            <person name="Alvarado L."/>
            <person name="Arachchi H.M."/>
            <person name="Berlin A."/>
            <person name="Brown A."/>
            <person name="Chapman S.B."/>
            <person name="Chen Z."/>
            <person name="Dunbar C."/>
            <person name="Freedman E."/>
            <person name="Gearin G."/>
            <person name="Goldberg J."/>
            <person name="Griggs A."/>
            <person name="Gujja S."/>
            <person name="Heiman D."/>
            <person name="Howarth C."/>
            <person name="Larson L."/>
            <person name="Lui A."/>
            <person name="MacDonald P.J.P."/>
            <person name="Montmayeur A."/>
            <person name="Murphy C."/>
            <person name="Neiman D."/>
            <person name="Pearson M."/>
            <person name="Priest M."/>
            <person name="Roberts A."/>
            <person name="Saif S."/>
            <person name="Shea T."/>
            <person name="Shenoy N."/>
            <person name="Sisk P."/>
            <person name="Stolte C."/>
            <person name="Sykes S."/>
            <person name="Wortman J."/>
            <person name="Nusbaum C."/>
            <person name="Birren B."/>
        </authorList>
    </citation>
    <scope>NUCLEOTIDE SEQUENCE [LARGE SCALE GENOMIC DNA]</scope>
    <source>
        <strain evidence="5 6">ACC2</strain>
    </source>
</reference>
<proteinExistence type="predicted"/>
<keyword evidence="3" id="KW-0804">Transcription</keyword>
<dbReference type="InterPro" id="IPR036388">
    <property type="entry name" value="WH-like_DNA-bd_sf"/>
</dbReference>
<dbReference type="RefSeq" id="WP_009532291.1">
    <property type="nucleotide sequence ID" value="NZ_JH590861.1"/>
</dbReference>
<dbReference type="GO" id="GO:0003700">
    <property type="term" value="F:DNA-binding transcription factor activity"/>
    <property type="evidence" value="ECO:0007669"/>
    <property type="project" value="InterPro"/>
</dbReference>
<organism evidence="5 6">
    <name type="scientific">Stomatobaculum longum</name>
    <dbReference type="NCBI Taxonomy" id="796942"/>
    <lineage>
        <taxon>Bacteria</taxon>
        <taxon>Bacillati</taxon>
        <taxon>Bacillota</taxon>
        <taxon>Clostridia</taxon>
        <taxon>Lachnospirales</taxon>
        <taxon>Lachnospiraceae</taxon>
        <taxon>Stomatobaculum</taxon>
    </lineage>
</organism>
<dbReference type="Pfam" id="PF00392">
    <property type="entry name" value="GntR"/>
    <property type="match status" value="1"/>
</dbReference>
<dbReference type="CDD" id="cd07377">
    <property type="entry name" value="WHTH_GntR"/>
    <property type="match status" value="1"/>
</dbReference>
<dbReference type="SMART" id="SM00345">
    <property type="entry name" value="HTH_GNTR"/>
    <property type="match status" value="1"/>
</dbReference>
<protein>
    <recommendedName>
        <fullName evidence="4">HTH gntR-type domain-containing protein</fullName>
    </recommendedName>
</protein>
<accession>A0AA37DGV4</accession>
<dbReference type="GeneID" id="86940241"/>
<dbReference type="SUPFAM" id="SSF46785">
    <property type="entry name" value="Winged helix' DNA-binding domain"/>
    <property type="match status" value="1"/>
</dbReference>
<feature type="domain" description="HTH gntR-type" evidence="4">
    <location>
        <begin position="7"/>
        <end position="75"/>
    </location>
</feature>
<dbReference type="EMBL" id="AGEL01000004">
    <property type="protein sequence ID" value="EHO17604.1"/>
    <property type="molecule type" value="Genomic_DNA"/>
</dbReference>
<keyword evidence="2" id="KW-0238">DNA-binding</keyword>
<keyword evidence="6" id="KW-1185">Reference proteome</keyword>
<evidence type="ECO:0000313" key="5">
    <source>
        <dbReference type="EMBL" id="EHO17604.1"/>
    </source>
</evidence>